<feature type="repeat" description="WD" evidence="3">
    <location>
        <begin position="834"/>
        <end position="875"/>
    </location>
</feature>
<evidence type="ECO:0000256" key="3">
    <source>
        <dbReference type="PROSITE-ProRule" id="PRU00221"/>
    </source>
</evidence>
<dbReference type="PROSITE" id="PS50294">
    <property type="entry name" value="WD_REPEATS_REGION"/>
    <property type="match status" value="11"/>
</dbReference>
<feature type="repeat" description="WD" evidence="3">
    <location>
        <begin position="1258"/>
        <end position="1299"/>
    </location>
</feature>
<feature type="compositionally biased region" description="Polar residues" evidence="4">
    <location>
        <begin position="15"/>
        <end position="38"/>
    </location>
</feature>
<dbReference type="OrthoDB" id="3266532at2759"/>
<feature type="repeat" description="WD" evidence="3">
    <location>
        <begin position="1308"/>
        <end position="1340"/>
    </location>
</feature>
<dbReference type="InterPro" id="IPR059179">
    <property type="entry name" value="MLKL-like_MCAfunc"/>
</dbReference>
<dbReference type="PROSITE" id="PS00678">
    <property type="entry name" value="WD_REPEATS_1"/>
    <property type="match status" value="5"/>
</dbReference>
<dbReference type="CDD" id="cd21037">
    <property type="entry name" value="MLKL_NTD"/>
    <property type="match status" value="1"/>
</dbReference>
<dbReference type="PANTHER" id="PTHR44129">
    <property type="entry name" value="WD REPEAT-CONTAINING PROTEIN POP1"/>
    <property type="match status" value="1"/>
</dbReference>
<evidence type="ECO:0000313" key="8">
    <source>
        <dbReference type="Proteomes" id="UP000053593"/>
    </source>
</evidence>
<accession>A0A0D0BEV8</accession>
<feature type="repeat" description="WD" evidence="3">
    <location>
        <begin position="1086"/>
        <end position="1119"/>
    </location>
</feature>
<organism evidence="7 8">
    <name type="scientific">Collybiopsis luxurians FD-317 M1</name>
    <dbReference type="NCBI Taxonomy" id="944289"/>
    <lineage>
        <taxon>Eukaryota</taxon>
        <taxon>Fungi</taxon>
        <taxon>Dikarya</taxon>
        <taxon>Basidiomycota</taxon>
        <taxon>Agaricomycotina</taxon>
        <taxon>Agaricomycetes</taxon>
        <taxon>Agaricomycetidae</taxon>
        <taxon>Agaricales</taxon>
        <taxon>Marasmiineae</taxon>
        <taxon>Omphalotaceae</taxon>
        <taxon>Collybiopsis</taxon>
        <taxon>Collybiopsis luxurians</taxon>
    </lineage>
</organism>
<dbReference type="GO" id="GO:0035097">
    <property type="term" value="C:histone methyltransferase complex"/>
    <property type="evidence" value="ECO:0007669"/>
    <property type="project" value="UniProtKB-ARBA"/>
</dbReference>
<evidence type="ECO:0000256" key="1">
    <source>
        <dbReference type="ARBA" id="ARBA00022574"/>
    </source>
</evidence>
<dbReference type="PRINTS" id="PR00320">
    <property type="entry name" value="GPROTEINBRPT"/>
</dbReference>
<dbReference type="Pfam" id="PF00400">
    <property type="entry name" value="WD40"/>
    <property type="match status" value="9"/>
</dbReference>
<sequence>MRRRLNCCKAIRFSDGQTRPTARQQPSSANPAQTSDMASSPARLDSIHKGELSAEQQSLQPLHSQPPQVNMPLEYNMPNTTPQAGNMLPGVKKTMAVAWTGFKLVSEKVEGFLDGTPFKIPVAIINTLIDISDAVITNRESMKDLLLSIDTRLQSVMQEFLKLESPDEIKSSFGRFAEKLVDAANQLGEMKEKGILQQIFESNEDPGKIKQIYGQVDEATTNFQLEMTLANIRLTQKIEDNTEHIRLHDLRPIPEATYARGNRSLCAEDTRVDILNTVIAWCKDISADSSTIFWLSGAAGTGKSTIAYTLCDKLLQEGKNVTRLGASFLCSRQIQSARKRENIIPTIAYQLAHSFPHYRKKLLELELDVNPPPVKDHIKTLLIDPWNQCIQKQEKLPPLVIIVDALDEIENNDGSQFLKELITIIAAQEAHRGLKFFVTSRQDPHIVEVCNSFPSQAVIQLQDVKREIVEQDIAKYLQIELPILDPVQISQIASQASGLFIYAATVIRLLSGDSSKTTEQRLDILLKPESQGFEDEFRELAVDHLYEEVLAELLLHKSGSDCQITISILQTIIFAQKPLSPSDILKLLKQEPSNKEYPRQIVKSLHAVLWIDSANDQVYTYHKSFVDFMSNLERFRDLKLKSMFIPYSATTCHYELTVKCFELMKNLLKFNICGLPSSFQNDKELGNLAGQIDKNIPPFLQYACQFWAIHLERSYSYLNDQNRTGIRDTLLKWLNDNSLFWIEVMSLLKQAGECYHSLRKARLCIRKDIKDFIAIENLITAFVGGGAAKSTPHLYVSTLASSTHSMGVVKTWQNKFSGIPKVNMKIRQTFQLLVREHTARVNSVAFSPDGTQIAFGSGDFNIHIWDASTGEEVLKLVGHTGPVLSVAFSPDGSRIASGSADKSLRIWNALTGQEVCKLHGHTDNVRSVAFSPNGTLITSGLDDASVQVWNASTGQEVHKLDGHTDYVMSVAFSPDGTLIASSSGDTSVQIWNALTGEKVHRLDGHTSDVNSVAFSPDGKWISSGSDDYSVRIWDAATGKEVHQLYGHSDWVRAIAFSPDSTFIASASDDKSVRIWNAMTGEEVHKLDGHTSYVMSVAFSPDGTRIVSGSYDESVRIWSVPIWDASTGKDTLKVDGHSDAVHSVAFSPNGTQIVSGSRDGTVQVWDALTRTQVHRLDCNAGRVLSVTFSPKGNLIASGGDNSVQTWEALTGKLVHKLYGHTGDVYSVSFSPDGTQLLSGSADNSVQIWNVSTGYKIQTLNGHTAAVISAAFSPDGTQIVSSSDDNSMRIWNASTGDVVHILNGHTKTVALALSPTDTWVASGSNYGSLRIWDTLTGNEVCRIYANTGGVLSVAFSPDGKQIAFSSFDGCVWICNALTGEKVHKLDGHTDWVRSVAFSPDGTRIASGSKDHSVRIWNASPTKVINPADDRQLVESPINQLPFQEFWYARSDGWILSQTGQRLMWISPNLIQYVNQPDCQVISSGGRIDIDFQASHLGKDWNCIYIGDGQ</sequence>
<proteinExistence type="predicted"/>
<evidence type="ECO:0000259" key="5">
    <source>
        <dbReference type="Pfam" id="PF23414"/>
    </source>
</evidence>
<dbReference type="InterPro" id="IPR001680">
    <property type="entry name" value="WD40_rpt"/>
</dbReference>
<dbReference type="InterPro" id="IPR050349">
    <property type="entry name" value="WD_LIS1/nudF_dynein_reg"/>
</dbReference>
<dbReference type="EMBL" id="KN834832">
    <property type="protein sequence ID" value="KIK53166.1"/>
    <property type="molecule type" value="Genomic_DNA"/>
</dbReference>
<dbReference type="Gene3D" id="3.40.50.300">
    <property type="entry name" value="P-loop containing nucleotide triphosphate hydrolases"/>
    <property type="match status" value="1"/>
</dbReference>
<feature type="repeat" description="WD" evidence="3">
    <location>
        <begin position="1133"/>
        <end position="1174"/>
    </location>
</feature>
<dbReference type="InterPro" id="IPR027417">
    <property type="entry name" value="P-loop_NTPase"/>
</dbReference>
<feature type="repeat" description="WD" evidence="3">
    <location>
        <begin position="1383"/>
        <end position="1424"/>
    </location>
</feature>
<dbReference type="SUPFAM" id="SSF52540">
    <property type="entry name" value="P-loop containing nucleoside triphosphate hydrolases"/>
    <property type="match status" value="1"/>
</dbReference>
<dbReference type="InterPro" id="IPR015943">
    <property type="entry name" value="WD40/YVTN_repeat-like_dom_sf"/>
</dbReference>
<dbReference type="SMART" id="SM00320">
    <property type="entry name" value="WD40"/>
    <property type="match status" value="14"/>
</dbReference>
<feature type="repeat" description="WD" evidence="3">
    <location>
        <begin position="960"/>
        <end position="1001"/>
    </location>
</feature>
<evidence type="ECO:0000259" key="6">
    <source>
        <dbReference type="Pfam" id="PF24883"/>
    </source>
</evidence>
<feature type="repeat" description="WD" evidence="3">
    <location>
        <begin position="1044"/>
        <end position="1085"/>
    </location>
</feature>
<feature type="repeat" description="WD" evidence="3">
    <location>
        <begin position="918"/>
        <end position="959"/>
    </location>
</feature>
<feature type="domain" description="EML-like second beta-propeller" evidence="5">
    <location>
        <begin position="895"/>
        <end position="1043"/>
    </location>
</feature>
<keyword evidence="8" id="KW-1185">Reference proteome</keyword>
<feature type="repeat" description="WD" evidence="3">
    <location>
        <begin position="1175"/>
        <end position="1215"/>
    </location>
</feature>
<dbReference type="InterPro" id="IPR019775">
    <property type="entry name" value="WD40_repeat_CS"/>
</dbReference>
<feature type="repeat" description="WD" evidence="3">
    <location>
        <begin position="1002"/>
        <end position="1043"/>
    </location>
</feature>
<dbReference type="HOGENOM" id="CLU_000288_6_3_1"/>
<feature type="region of interest" description="Disordered" evidence="4">
    <location>
        <begin position="12"/>
        <end position="43"/>
    </location>
</feature>
<dbReference type="CDD" id="cd00200">
    <property type="entry name" value="WD40"/>
    <property type="match status" value="3"/>
</dbReference>
<dbReference type="InterPro" id="IPR056884">
    <property type="entry name" value="NPHP3-like_N"/>
</dbReference>
<keyword evidence="1 3" id="KW-0853">WD repeat</keyword>
<dbReference type="InterPro" id="IPR020472">
    <property type="entry name" value="WD40_PAC1"/>
</dbReference>
<evidence type="ECO:0000313" key="7">
    <source>
        <dbReference type="EMBL" id="KIK53166.1"/>
    </source>
</evidence>
<keyword evidence="2" id="KW-0677">Repeat</keyword>
<dbReference type="Pfam" id="PF24883">
    <property type="entry name" value="NPHP3_N"/>
    <property type="match status" value="1"/>
</dbReference>
<dbReference type="Gene3D" id="2.130.10.10">
    <property type="entry name" value="YVTN repeat-like/Quinoprotein amine dehydrogenase"/>
    <property type="match status" value="6"/>
</dbReference>
<dbReference type="SUPFAM" id="SSF50978">
    <property type="entry name" value="WD40 repeat-like"/>
    <property type="match status" value="1"/>
</dbReference>
<dbReference type="InterPro" id="IPR036322">
    <property type="entry name" value="WD40_repeat_dom_sf"/>
</dbReference>
<gene>
    <name evidence="7" type="ORF">GYMLUDRAFT_1026911</name>
</gene>
<dbReference type="PROSITE" id="PS50082">
    <property type="entry name" value="WD_REPEATS_2"/>
    <property type="match status" value="13"/>
</dbReference>
<name>A0A0D0BEV8_9AGAR</name>
<feature type="repeat" description="WD" evidence="3">
    <location>
        <begin position="876"/>
        <end position="917"/>
    </location>
</feature>
<dbReference type="InterPro" id="IPR055442">
    <property type="entry name" value="Beta-prop_EML-like_2nd"/>
</dbReference>
<protein>
    <recommendedName>
        <fullName evidence="9">NACHT domain-containing protein</fullName>
    </recommendedName>
</protein>
<feature type="domain" description="Nephrocystin 3-like N-terminal" evidence="6">
    <location>
        <begin position="281"/>
        <end position="441"/>
    </location>
</feature>
<dbReference type="FunFam" id="2.130.10.10:FF:000228">
    <property type="entry name" value="COMPASS-like H3K4 histone methylase component WDR5A"/>
    <property type="match status" value="1"/>
</dbReference>
<dbReference type="Proteomes" id="UP000053593">
    <property type="component" value="Unassembled WGS sequence"/>
</dbReference>
<evidence type="ECO:0000256" key="4">
    <source>
        <dbReference type="SAM" id="MobiDB-lite"/>
    </source>
</evidence>
<dbReference type="Pfam" id="PF23414">
    <property type="entry name" value="Beta-prop_EML_2"/>
    <property type="match status" value="1"/>
</dbReference>
<dbReference type="InterPro" id="IPR011047">
    <property type="entry name" value="Quinoprotein_ADH-like_sf"/>
</dbReference>
<feature type="repeat" description="WD" evidence="3">
    <location>
        <begin position="1216"/>
        <end position="1257"/>
    </location>
</feature>
<dbReference type="SUPFAM" id="SSF50998">
    <property type="entry name" value="Quinoprotein alcohol dehydrogenase-like"/>
    <property type="match status" value="1"/>
</dbReference>
<evidence type="ECO:0008006" key="9">
    <source>
        <dbReference type="Google" id="ProtNLM"/>
    </source>
</evidence>
<reference evidence="7 8" key="1">
    <citation type="submission" date="2014-04" db="EMBL/GenBank/DDBJ databases">
        <title>Evolutionary Origins and Diversification of the Mycorrhizal Mutualists.</title>
        <authorList>
            <consortium name="DOE Joint Genome Institute"/>
            <consortium name="Mycorrhizal Genomics Consortium"/>
            <person name="Kohler A."/>
            <person name="Kuo A."/>
            <person name="Nagy L.G."/>
            <person name="Floudas D."/>
            <person name="Copeland A."/>
            <person name="Barry K.W."/>
            <person name="Cichocki N."/>
            <person name="Veneault-Fourrey C."/>
            <person name="LaButti K."/>
            <person name="Lindquist E.A."/>
            <person name="Lipzen A."/>
            <person name="Lundell T."/>
            <person name="Morin E."/>
            <person name="Murat C."/>
            <person name="Riley R."/>
            <person name="Ohm R."/>
            <person name="Sun H."/>
            <person name="Tunlid A."/>
            <person name="Henrissat B."/>
            <person name="Grigoriev I.V."/>
            <person name="Hibbett D.S."/>
            <person name="Martin F."/>
        </authorList>
    </citation>
    <scope>NUCLEOTIDE SEQUENCE [LARGE SCALE GENOMIC DNA]</scope>
    <source>
        <strain evidence="7 8">FD-317 M1</strain>
    </source>
</reference>
<evidence type="ECO:0000256" key="2">
    <source>
        <dbReference type="ARBA" id="ARBA00022737"/>
    </source>
</evidence>